<dbReference type="InterPro" id="IPR050098">
    <property type="entry name" value="TFPI/VKTCI-like"/>
</dbReference>
<keyword evidence="3" id="KW-0800">Toxin</keyword>
<keyword evidence="7" id="KW-0812">Transmembrane</keyword>
<feature type="domain" description="BPTI/Kunitz inhibitor" evidence="8">
    <location>
        <begin position="173"/>
        <end position="223"/>
    </location>
</feature>
<dbReference type="SUPFAM" id="SSF57362">
    <property type="entry name" value="BPTI-like"/>
    <property type="match status" value="1"/>
</dbReference>
<accession>A0A922CZ33</accession>
<keyword evidence="5" id="KW-0722">Serine protease inhibitor</keyword>
<evidence type="ECO:0000256" key="5">
    <source>
        <dbReference type="ARBA" id="ARBA00022900"/>
    </source>
</evidence>
<proteinExistence type="predicted"/>
<protein>
    <recommendedName>
        <fullName evidence="8">BPTI/Kunitz inhibitor domain-containing protein</fullName>
    </recommendedName>
</protein>
<dbReference type="PANTHER" id="PTHR10083">
    <property type="entry name" value="KUNITZ-TYPE PROTEASE INHIBITOR-RELATED"/>
    <property type="match status" value="1"/>
</dbReference>
<dbReference type="SMART" id="SM00131">
    <property type="entry name" value="KU"/>
    <property type="match status" value="1"/>
</dbReference>
<dbReference type="GO" id="GO:0005615">
    <property type="term" value="C:extracellular space"/>
    <property type="evidence" value="ECO:0007669"/>
    <property type="project" value="TreeGrafter"/>
</dbReference>
<reference evidence="9" key="1">
    <citation type="journal article" date="2016" name="Insect Biochem. Mol. Biol.">
        <title>Multifaceted biological insights from a draft genome sequence of the tobacco hornworm moth, Manduca sexta.</title>
        <authorList>
            <person name="Kanost M.R."/>
            <person name="Arrese E.L."/>
            <person name="Cao X."/>
            <person name="Chen Y.R."/>
            <person name="Chellapilla S."/>
            <person name="Goldsmith M.R."/>
            <person name="Grosse-Wilde E."/>
            <person name="Heckel D.G."/>
            <person name="Herndon N."/>
            <person name="Jiang H."/>
            <person name="Papanicolaou A."/>
            <person name="Qu J."/>
            <person name="Soulages J.L."/>
            <person name="Vogel H."/>
            <person name="Walters J."/>
            <person name="Waterhouse R.M."/>
            <person name="Ahn S.J."/>
            <person name="Almeida F.C."/>
            <person name="An C."/>
            <person name="Aqrawi P."/>
            <person name="Bretschneider A."/>
            <person name="Bryant W.B."/>
            <person name="Bucks S."/>
            <person name="Chao H."/>
            <person name="Chevignon G."/>
            <person name="Christen J.M."/>
            <person name="Clarke D.F."/>
            <person name="Dittmer N.T."/>
            <person name="Ferguson L.C.F."/>
            <person name="Garavelou S."/>
            <person name="Gordon K.H.J."/>
            <person name="Gunaratna R.T."/>
            <person name="Han Y."/>
            <person name="Hauser F."/>
            <person name="He Y."/>
            <person name="Heidel-Fischer H."/>
            <person name="Hirsh A."/>
            <person name="Hu Y."/>
            <person name="Jiang H."/>
            <person name="Kalra D."/>
            <person name="Klinner C."/>
            <person name="Konig C."/>
            <person name="Kovar C."/>
            <person name="Kroll A.R."/>
            <person name="Kuwar S.S."/>
            <person name="Lee S.L."/>
            <person name="Lehman R."/>
            <person name="Li K."/>
            <person name="Li Z."/>
            <person name="Liang H."/>
            <person name="Lovelace S."/>
            <person name="Lu Z."/>
            <person name="Mansfield J.H."/>
            <person name="McCulloch K.J."/>
            <person name="Mathew T."/>
            <person name="Morton B."/>
            <person name="Muzny D.M."/>
            <person name="Neunemann D."/>
            <person name="Ongeri F."/>
            <person name="Pauchet Y."/>
            <person name="Pu L.L."/>
            <person name="Pyrousis I."/>
            <person name="Rao X.J."/>
            <person name="Redding A."/>
            <person name="Roesel C."/>
            <person name="Sanchez-Gracia A."/>
            <person name="Schaack S."/>
            <person name="Shukla A."/>
            <person name="Tetreau G."/>
            <person name="Wang Y."/>
            <person name="Xiong G.H."/>
            <person name="Traut W."/>
            <person name="Walsh T.K."/>
            <person name="Worley K.C."/>
            <person name="Wu D."/>
            <person name="Wu W."/>
            <person name="Wu Y.Q."/>
            <person name="Zhang X."/>
            <person name="Zou Z."/>
            <person name="Zucker H."/>
            <person name="Briscoe A.D."/>
            <person name="Burmester T."/>
            <person name="Clem R.J."/>
            <person name="Feyereisen R."/>
            <person name="Grimmelikhuijzen C.J.P."/>
            <person name="Hamodrakas S.J."/>
            <person name="Hansson B.S."/>
            <person name="Huguet E."/>
            <person name="Jermiin L.S."/>
            <person name="Lan Q."/>
            <person name="Lehman H.K."/>
            <person name="Lorenzen M."/>
            <person name="Merzendorfer H."/>
            <person name="Michalopoulos I."/>
            <person name="Morton D.B."/>
            <person name="Muthukrishnan S."/>
            <person name="Oakeshott J.G."/>
            <person name="Palmer W."/>
            <person name="Park Y."/>
            <person name="Passarelli A.L."/>
            <person name="Rozas J."/>
            <person name="Schwartz L.M."/>
            <person name="Smith W."/>
            <person name="Southgate A."/>
            <person name="Vilcinskas A."/>
            <person name="Vogt R."/>
            <person name="Wang P."/>
            <person name="Werren J."/>
            <person name="Yu X.Q."/>
            <person name="Zhou J.J."/>
            <person name="Brown S.J."/>
            <person name="Scherer S.E."/>
            <person name="Richards S."/>
            <person name="Blissard G.W."/>
        </authorList>
    </citation>
    <scope>NUCLEOTIDE SEQUENCE</scope>
</reference>
<evidence type="ECO:0000256" key="1">
    <source>
        <dbReference type="ARBA" id="ARBA00004613"/>
    </source>
</evidence>
<evidence type="ECO:0000256" key="7">
    <source>
        <dbReference type="SAM" id="Phobius"/>
    </source>
</evidence>
<evidence type="ECO:0000313" key="9">
    <source>
        <dbReference type="EMBL" id="KAG6465005.1"/>
    </source>
</evidence>
<comment type="subcellular location">
    <subcellularLocation>
        <location evidence="1">Secreted</location>
    </subcellularLocation>
</comment>
<sequence>MKVCTYPTWSSYLPRYLIFKDATIRLETMCVNDRSWMIIGLLLFMIGYAISCYGGTPPSPDTPTTPSVKNKTTVKHSKNHTIDANVVLGGWPATTNLTKQWTSWLDDYKQKIADEKAAEAAMKAKMTQADKIKLEKERADWPGKWKDLGPGHSGEVPPPWAYAPKNTGLPDFCYQWPQRGDCEKNIKRWGYNSHENRCDEFIYSGCGENQNNFKDKLSCEKACMIPPVSGCDTESQILMDEDYYNVLEQ</sequence>
<dbReference type="EMBL" id="JH669326">
    <property type="protein sequence ID" value="KAG6465005.1"/>
    <property type="molecule type" value="Genomic_DNA"/>
</dbReference>
<organism evidence="9 10">
    <name type="scientific">Manduca sexta</name>
    <name type="common">Tobacco hawkmoth</name>
    <name type="synonym">Tobacco hornworm</name>
    <dbReference type="NCBI Taxonomy" id="7130"/>
    <lineage>
        <taxon>Eukaryota</taxon>
        <taxon>Metazoa</taxon>
        <taxon>Ecdysozoa</taxon>
        <taxon>Arthropoda</taxon>
        <taxon>Hexapoda</taxon>
        <taxon>Insecta</taxon>
        <taxon>Pterygota</taxon>
        <taxon>Neoptera</taxon>
        <taxon>Endopterygota</taxon>
        <taxon>Lepidoptera</taxon>
        <taxon>Glossata</taxon>
        <taxon>Ditrysia</taxon>
        <taxon>Bombycoidea</taxon>
        <taxon>Sphingidae</taxon>
        <taxon>Sphinginae</taxon>
        <taxon>Sphingini</taxon>
        <taxon>Manduca</taxon>
    </lineage>
</organism>
<dbReference type="InterPro" id="IPR020901">
    <property type="entry name" value="Prtase_inh_Kunz-CS"/>
</dbReference>
<dbReference type="InterPro" id="IPR036880">
    <property type="entry name" value="Kunitz_BPTI_sf"/>
</dbReference>
<evidence type="ECO:0000313" key="10">
    <source>
        <dbReference type="Proteomes" id="UP000791440"/>
    </source>
</evidence>
<dbReference type="Proteomes" id="UP000791440">
    <property type="component" value="Unassembled WGS sequence"/>
</dbReference>
<name>A0A922CZ33_MANSE</name>
<dbReference type="PROSITE" id="PS00280">
    <property type="entry name" value="BPTI_KUNITZ_1"/>
    <property type="match status" value="1"/>
</dbReference>
<dbReference type="Pfam" id="PF00014">
    <property type="entry name" value="Kunitz_BPTI"/>
    <property type="match status" value="1"/>
</dbReference>
<dbReference type="PROSITE" id="PS50279">
    <property type="entry name" value="BPTI_KUNITZ_2"/>
    <property type="match status" value="1"/>
</dbReference>
<dbReference type="Gene3D" id="4.10.410.10">
    <property type="entry name" value="Pancreatic trypsin inhibitor Kunitz domain"/>
    <property type="match status" value="1"/>
</dbReference>
<comment type="caution">
    <text evidence="9">The sequence shown here is derived from an EMBL/GenBank/DDBJ whole genome shotgun (WGS) entry which is preliminary data.</text>
</comment>
<dbReference type="AlphaFoldDB" id="A0A922CZ33"/>
<dbReference type="OrthoDB" id="4473401at2759"/>
<keyword evidence="7" id="KW-1133">Transmembrane helix</keyword>
<dbReference type="CDD" id="cd00109">
    <property type="entry name" value="Kunitz-type"/>
    <property type="match status" value="1"/>
</dbReference>
<feature type="transmembrane region" description="Helical" evidence="7">
    <location>
        <begin position="35"/>
        <end position="56"/>
    </location>
</feature>
<evidence type="ECO:0000256" key="6">
    <source>
        <dbReference type="ARBA" id="ARBA00023157"/>
    </source>
</evidence>
<dbReference type="InterPro" id="IPR002223">
    <property type="entry name" value="Kunitz_BPTI"/>
</dbReference>
<keyword evidence="7" id="KW-0472">Membrane</keyword>
<keyword evidence="2" id="KW-0964">Secreted</keyword>
<dbReference type="PANTHER" id="PTHR10083:SF217">
    <property type="entry name" value="BOOPHILIN-H2"/>
    <property type="match status" value="1"/>
</dbReference>
<evidence type="ECO:0000256" key="4">
    <source>
        <dbReference type="ARBA" id="ARBA00022690"/>
    </source>
</evidence>
<evidence type="ECO:0000256" key="3">
    <source>
        <dbReference type="ARBA" id="ARBA00022656"/>
    </source>
</evidence>
<dbReference type="GO" id="GO:0004867">
    <property type="term" value="F:serine-type endopeptidase inhibitor activity"/>
    <property type="evidence" value="ECO:0007669"/>
    <property type="project" value="UniProtKB-KW"/>
</dbReference>
<keyword evidence="6" id="KW-1015">Disulfide bond</keyword>
<reference evidence="9" key="2">
    <citation type="submission" date="2020-12" db="EMBL/GenBank/DDBJ databases">
        <authorList>
            <person name="Kanost M."/>
        </authorList>
    </citation>
    <scope>NUCLEOTIDE SEQUENCE</scope>
</reference>
<evidence type="ECO:0000256" key="2">
    <source>
        <dbReference type="ARBA" id="ARBA00022525"/>
    </source>
</evidence>
<keyword evidence="4" id="KW-0646">Protease inhibitor</keyword>
<keyword evidence="10" id="KW-1185">Reference proteome</keyword>
<gene>
    <name evidence="9" type="ORF">O3G_MSEX014875</name>
</gene>
<evidence type="ECO:0000259" key="8">
    <source>
        <dbReference type="PROSITE" id="PS50279"/>
    </source>
</evidence>